<evidence type="ECO:0000313" key="3">
    <source>
        <dbReference type="Proteomes" id="UP001158500"/>
    </source>
</evidence>
<accession>A0AA42P9V8</accession>
<gene>
    <name evidence="2" type="ORF">N5C32_10955</name>
</gene>
<dbReference type="EMBL" id="JAOCAE010000006">
    <property type="protein sequence ID" value="MDH1236558.1"/>
    <property type="molecule type" value="Genomic_DNA"/>
</dbReference>
<feature type="coiled-coil region" evidence="1">
    <location>
        <begin position="274"/>
        <end position="304"/>
    </location>
</feature>
<evidence type="ECO:0000256" key="1">
    <source>
        <dbReference type="SAM" id="Coils"/>
    </source>
</evidence>
<comment type="caution">
    <text evidence="2">The sequence shown here is derived from an EMBL/GenBank/DDBJ whole genome shotgun (WGS) entry which is preliminary data.</text>
</comment>
<keyword evidence="1" id="KW-0175">Coiled coil</keyword>
<evidence type="ECO:0000313" key="2">
    <source>
        <dbReference type="EMBL" id="MDH1236558.1"/>
    </source>
</evidence>
<reference evidence="2" key="1">
    <citation type="submission" date="2022-09" db="EMBL/GenBank/DDBJ databases">
        <title>Intensive care unit water sources are persistently colonized with multi-drug resistant bacteria and are the site of extensive horizontal gene transfer of antibiotic resistance genes.</title>
        <authorList>
            <person name="Diorio-Toth L."/>
        </authorList>
    </citation>
    <scope>NUCLEOTIDE SEQUENCE</scope>
    <source>
        <strain evidence="2">GD03947</strain>
    </source>
</reference>
<name>A0AA42P9V8_STUST</name>
<dbReference type="Proteomes" id="UP001158500">
    <property type="component" value="Unassembled WGS sequence"/>
</dbReference>
<organism evidence="2 3">
    <name type="scientific">Stutzerimonas stutzeri</name>
    <name type="common">Pseudomonas stutzeri</name>
    <dbReference type="NCBI Taxonomy" id="316"/>
    <lineage>
        <taxon>Bacteria</taxon>
        <taxon>Pseudomonadati</taxon>
        <taxon>Pseudomonadota</taxon>
        <taxon>Gammaproteobacteria</taxon>
        <taxon>Pseudomonadales</taxon>
        <taxon>Pseudomonadaceae</taxon>
        <taxon>Stutzerimonas</taxon>
    </lineage>
</organism>
<dbReference type="AlphaFoldDB" id="A0AA42P9V8"/>
<dbReference type="RefSeq" id="WP_279641470.1">
    <property type="nucleotide sequence ID" value="NZ_JAOCAE010000006.1"/>
</dbReference>
<sequence>MLPVNQMPYHPTAEQLVQILCNRTQNTEPLFFRVLVGYYFAVVASQMRCIIGTPDRGDIPVNVYALNLSPSGTGKGHSTSIIEDEVIHQFRDRFLEETFPLLAERNLPVLANKRAMRKNSDPDEELIRVHKEFEQLGSLLFSFDSGTSPAVKQMRHKLLMADAGSVNLEIDEIGLNLVGNTEVLTVFLELYDKGKVKTKLVKSTSDNSRFEEIKGTTPTNMMLFGTPSKLFDGAATEQALYSMLDTGYARRCLFGYLKGASKNLDLTPEQVYELQTSQQTNQFLEELADKLERLADIINANKRLVMSRDTSLELIQYKLLCEKQADAMPEHDEIRKAELSHRYFKALKLAGAYAFVDDSPELTIGHLHNAIRLVEDSGAAFGQMLSRDRPYVKLAKYLAAVGKEVTQADLVEDLPYYKGSSSQKQEMLTLATAYGYKNNIIIKKAFNDGIEFLRGESLKETDLAKMIVSYSSDMTTGYNNETAPFDKLHLLTQAPGMHWINHHLKGGYRNEDNAEPGFNLLVIDVDGTCNLNTAKLLLKDYKALYYTTKSHTDQNHRFRIILPTNYELKMDAKDYKEFYNNVLQWLPFDADPSCGHRCKKWLTHPGHHEYTEGEVFDVLPFIPKTSKNEERKQRFDSQQSLDNLERWVINNTGDGNRNNMLMKYAFILVDANFDFDGIRSRVVALNDKLPDKLEEVEIMSSIMVTVGKALSKR</sequence>
<protein>
    <recommendedName>
        <fullName evidence="4">DUF3987 domain-containing protein</fullName>
    </recommendedName>
</protein>
<proteinExistence type="predicted"/>
<evidence type="ECO:0008006" key="4">
    <source>
        <dbReference type="Google" id="ProtNLM"/>
    </source>
</evidence>